<dbReference type="EMBL" id="LVYD01000058">
    <property type="protein sequence ID" value="OQP61259.1"/>
    <property type="molecule type" value="Genomic_DNA"/>
</dbReference>
<proteinExistence type="predicted"/>
<keyword evidence="2" id="KW-1185">Reference proteome</keyword>
<evidence type="ECO:0000313" key="1">
    <source>
        <dbReference type="EMBL" id="OQP61259.1"/>
    </source>
</evidence>
<dbReference type="InterPro" id="IPR009351">
    <property type="entry name" value="AlkZ-like"/>
</dbReference>
<protein>
    <recommendedName>
        <fullName evidence="3">Winged helix DNA-binding domain-containing protein</fullName>
    </recommendedName>
</protein>
<reference evidence="1 2" key="1">
    <citation type="submission" date="2016-03" db="EMBL/GenBank/DDBJ databases">
        <title>Niastella vici sp. nov., isolated from farmland soil.</title>
        <authorList>
            <person name="Chen L."/>
            <person name="Wang D."/>
            <person name="Yang S."/>
            <person name="Wang G."/>
        </authorList>
    </citation>
    <scope>NUCLEOTIDE SEQUENCE [LARGE SCALE GENOMIC DNA]</scope>
    <source>
        <strain evidence="1 2">DJ57</strain>
    </source>
</reference>
<dbReference type="PANTHER" id="PTHR38479">
    <property type="entry name" value="LMO0824 PROTEIN"/>
    <property type="match status" value="1"/>
</dbReference>
<evidence type="ECO:0008006" key="3">
    <source>
        <dbReference type="Google" id="ProtNLM"/>
    </source>
</evidence>
<dbReference type="Proteomes" id="UP000192796">
    <property type="component" value="Unassembled WGS sequence"/>
</dbReference>
<sequence length="362" mass="41078">MSITDITHCRLHNQQIAITKFKKAKDIISWMGVMQAQDYHMSKWAVGIRLPSATEKIIEAAIHKGEILRTHLLRPTWHLVTAEDIYWMLALSAPKLKALVKARHKETGLTPAVLRKTNSIIEKALTKHGHLTREELLQEFKKAKIAVDNNRSSHIFFWAEMEGLICSGSLKEKEPTYALLQEWVPKKKELKKEEAIALLAQKYFNSHGPATLSDFVWWSGLNITTARQGLEAIKDQLQEEKISGQSYWLPPSLAVPPKKQNSVYLLPAYDEYIISYKDRSAMYPGDLKKFAVSNNGYFRPVIVVNGQVTGIWKRTVQKGKLLVEAQFFKAVPKAIQPLVTKAGKAYGDFLNQSTEVKQSVIN</sequence>
<name>A0A1V9FS85_9BACT</name>
<dbReference type="STRING" id="1703345.A3860_05990"/>
<dbReference type="OrthoDB" id="2210247at2"/>
<dbReference type="AlphaFoldDB" id="A0A1V9FS85"/>
<gene>
    <name evidence="1" type="ORF">A3860_05990</name>
</gene>
<dbReference type="Pfam" id="PF06224">
    <property type="entry name" value="AlkZ-like"/>
    <property type="match status" value="1"/>
</dbReference>
<organism evidence="1 2">
    <name type="scientific">Niastella vici</name>
    <dbReference type="NCBI Taxonomy" id="1703345"/>
    <lineage>
        <taxon>Bacteria</taxon>
        <taxon>Pseudomonadati</taxon>
        <taxon>Bacteroidota</taxon>
        <taxon>Chitinophagia</taxon>
        <taxon>Chitinophagales</taxon>
        <taxon>Chitinophagaceae</taxon>
        <taxon>Niastella</taxon>
    </lineage>
</organism>
<comment type="caution">
    <text evidence="1">The sequence shown here is derived from an EMBL/GenBank/DDBJ whole genome shotgun (WGS) entry which is preliminary data.</text>
</comment>
<evidence type="ECO:0000313" key="2">
    <source>
        <dbReference type="Proteomes" id="UP000192796"/>
    </source>
</evidence>
<dbReference type="PANTHER" id="PTHR38479:SF2">
    <property type="entry name" value="WINGED HELIX DNA-BINDING DOMAIN-CONTAINING PROTEIN"/>
    <property type="match status" value="1"/>
</dbReference>
<accession>A0A1V9FS85</accession>
<dbReference type="RefSeq" id="WP_081151806.1">
    <property type="nucleotide sequence ID" value="NZ_LVYD01000058.1"/>
</dbReference>